<accession>A0ABV1RBT8</accession>
<proteinExistence type="inferred from homology"/>
<keyword evidence="3" id="KW-1134">Transmembrane beta strand</keyword>
<organism evidence="15 16">
    <name type="scientific">Catenovulum sediminis</name>
    <dbReference type="NCBI Taxonomy" id="1740262"/>
    <lineage>
        <taxon>Bacteria</taxon>
        <taxon>Pseudomonadati</taxon>
        <taxon>Pseudomonadota</taxon>
        <taxon>Gammaproteobacteria</taxon>
        <taxon>Alteromonadales</taxon>
        <taxon>Alteromonadaceae</taxon>
        <taxon>Catenovulum</taxon>
    </lineage>
</organism>
<evidence type="ECO:0000313" key="15">
    <source>
        <dbReference type="EMBL" id="MER2490386.1"/>
    </source>
</evidence>
<sequence length="815" mass="90588">MKIRKFSARFISILGLAPVLFASAVFANESMPAKFDAEPKIEVIQVSAQKRKQDNQEVGISITALSAKAIERLAISDNVEITQQVPNLQLTSFSPNLALFNLRGVSQNSFTDNLESPVAVYADDAYIASLNAVSGLLFDAKRVEVLRGPQGTLFGRNATGGMIHYVSNDASEAVFNGYLKAGKARFDRTFIESAVGGSLNETIRARLAFRQEKADGYIKSASTDIRAIGGADAQAARLSLQAEVFDNVLLDFSHVYAKDQDVPTGGYAFLPWTEKEIANTYLPPELVDFTQNVILEGEAPPNQMTIEDFTKLVFFNTEDGFTPVDSAGLTLYQGDHAMPHKHFSNINGFLNRKVQNSTAKLTIDLADEVELISISNLQFLDKIYLEDGDGIAAPIIAFQTETDYQQWSQELRLSGIGASARWQLGSYWLDMQQEGRITTIGNPVIRLATTLKNEGLLADNYDPLIGSPQATQDYRTDSENFSVFAQYEYLLTSDLVIIAGLRWSEDDKSLHYRRGFEDKSADIALIEQVSVNPDSSNIAVIDYQDYSARLQLNWQLNNEILNFVSYNRGIKVGNWAFSAGVPVENMQHKPETLHAYEMGSKALLQDKSLQLNATAFYYDYRDYQAFSMSGLAPQIDNSDATAYGGEIELSWQPNIHIFAQLGLSFMQSEVENVSAVDEWISPVANTVIDFPLDVLTNRELPNAPDYSVNYLFNYVWPVTSTIVSGELSMQLDGVYYDDQYLEVSNGGGAYQKAYGVNNAHLAYTTANTQVQLMLWVKNLTNETYKQYNLDLGMLGSTAYYAPPRTYGVSLKFSFE</sequence>
<keyword evidence="16" id="KW-1185">Reference proteome</keyword>
<keyword evidence="8 11" id="KW-0798">TonB box</keyword>
<dbReference type="Pfam" id="PF00593">
    <property type="entry name" value="TonB_dep_Rec_b-barrel"/>
    <property type="match status" value="1"/>
</dbReference>
<dbReference type="PANTHER" id="PTHR32552">
    <property type="entry name" value="FERRICHROME IRON RECEPTOR-RELATED"/>
    <property type="match status" value="1"/>
</dbReference>
<name>A0ABV1RBT8_9ALTE</name>
<dbReference type="InterPro" id="IPR000531">
    <property type="entry name" value="Beta-barrel_TonB"/>
</dbReference>
<feature type="chain" id="PRO_5045570945" evidence="12">
    <location>
        <begin position="28"/>
        <end position="815"/>
    </location>
</feature>
<keyword evidence="12" id="KW-0732">Signal</keyword>
<keyword evidence="6" id="KW-0408">Iron</keyword>
<keyword evidence="15" id="KW-0675">Receptor</keyword>
<evidence type="ECO:0000256" key="1">
    <source>
        <dbReference type="ARBA" id="ARBA00004571"/>
    </source>
</evidence>
<comment type="subcellular location">
    <subcellularLocation>
        <location evidence="1">Cell outer membrane</location>
        <topology evidence="1">Multi-pass membrane protein</topology>
    </subcellularLocation>
</comment>
<comment type="similarity">
    <text evidence="11">Belongs to the TonB-dependent receptor family.</text>
</comment>
<keyword evidence="5" id="KW-0812">Transmembrane</keyword>
<evidence type="ECO:0000313" key="16">
    <source>
        <dbReference type="Proteomes" id="UP001467690"/>
    </source>
</evidence>
<dbReference type="InterPro" id="IPR012910">
    <property type="entry name" value="Plug_dom"/>
</dbReference>
<keyword evidence="2" id="KW-0813">Transport</keyword>
<evidence type="ECO:0000256" key="12">
    <source>
        <dbReference type="SAM" id="SignalP"/>
    </source>
</evidence>
<evidence type="ECO:0000256" key="4">
    <source>
        <dbReference type="ARBA" id="ARBA00022496"/>
    </source>
</evidence>
<keyword evidence="9 11" id="KW-0472">Membrane</keyword>
<dbReference type="Gene3D" id="2.40.170.20">
    <property type="entry name" value="TonB-dependent receptor, beta-barrel domain"/>
    <property type="match status" value="2"/>
</dbReference>
<keyword evidence="10" id="KW-0998">Cell outer membrane</keyword>
<reference evidence="15 16" key="1">
    <citation type="submission" date="2024-06" db="EMBL/GenBank/DDBJ databases">
        <authorList>
            <person name="Chen R.Y."/>
        </authorList>
    </citation>
    <scope>NUCLEOTIDE SEQUENCE [LARGE SCALE GENOMIC DNA]</scope>
    <source>
        <strain evidence="15 16">D2</strain>
    </source>
</reference>
<dbReference type="EMBL" id="JBELOE010000051">
    <property type="protein sequence ID" value="MER2490386.1"/>
    <property type="molecule type" value="Genomic_DNA"/>
</dbReference>
<evidence type="ECO:0000259" key="13">
    <source>
        <dbReference type="Pfam" id="PF00593"/>
    </source>
</evidence>
<feature type="domain" description="TonB-dependent receptor-like beta-barrel" evidence="13">
    <location>
        <begin position="381"/>
        <end position="779"/>
    </location>
</feature>
<dbReference type="SUPFAM" id="SSF56935">
    <property type="entry name" value="Porins"/>
    <property type="match status" value="1"/>
</dbReference>
<evidence type="ECO:0000256" key="2">
    <source>
        <dbReference type="ARBA" id="ARBA00022448"/>
    </source>
</evidence>
<evidence type="ECO:0000256" key="10">
    <source>
        <dbReference type="ARBA" id="ARBA00023237"/>
    </source>
</evidence>
<feature type="signal peptide" evidence="12">
    <location>
        <begin position="1"/>
        <end position="27"/>
    </location>
</feature>
<evidence type="ECO:0000256" key="5">
    <source>
        <dbReference type="ARBA" id="ARBA00022692"/>
    </source>
</evidence>
<evidence type="ECO:0000256" key="8">
    <source>
        <dbReference type="ARBA" id="ARBA00023077"/>
    </source>
</evidence>
<evidence type="ECO:0000256" key="7">
    <source>
        <dbReference type="ARBA" id="ARBA00023065"/>
    </source>
</evidence>
<evidence type="ECO:0000256" key="11">
    <source>
        <dbReference type="RuleBase" id="RU003357"/>
    </source>
</evidence>
<protein>
    <submittedName>
        <fullName evidence="15">TonB-dependent receptor</fullName>
    </submittedName>
</protein>
<evidence type="ECO:0000259" key="14">
    <source>
        <dbReference type="Pfam" id="PF07715"/>
    </source>
</evidence>
<feature type="domain" description="TonB-dependent receptor plug" evidence="14">
    <location>
        <begin position="55"/>
        <end position="161"/>
    </location>
</feature>
<dbReference type="RefSeq" id="WP_143873309.1">
    <property type="nucleotide sequence ID" value="NZ_CP041661.1"/>
</dbReference>
<dbReference type="InterPro" id="IPR039426">
    <property type="entry name" value="TonB-dep_rcpt-like"/>
</dbReference>
<keyword evidence="7" id="KW-0406">Ion transport</keyword>
<keyword evidence="4" id="KW-0410">Iron transport</keyword>
<dbReference type="PANTHER" id="PTHR32552:SF81">
    <property type="entry name" value="TONB-DEPENDENT OUTER MEMBRANE RECEPTOR"/>
    <property type="match status" value="1"/>
</dbReference>
<gene>
    <name evidence="15" type="ORF">ABS311_00590</name>
</gene>
<evidence type="ECO:0000256" key="3">
    <source>
        <dbReference type="ARBA" id="ARBA00022452"/>
    </source>
</evidence>
<dbReference type="InterPro" id="IPR036942">
    <property type="entry name" value="Beta-barrel_TonB_sf"/>
</dbReference>
<evidence type="ECO:0000256" key="9">
    <source>
        <dbReference type="ARBA" id="ARBA00023136"/>
    </source>
</evidence>
<dbReference type="Pfam" id="PF07715">
    <property type="entry name" value="Plug"/>
    <property type="match status" value="1"/>
</dbReference>
<evidence type="ECO:0000256" key="6">
    <source>
        <dbReference type="ARBA" id="ARBA00023004"/>
    </source>
</evidence>
<dbReference type="Proteomes" id="UP001467690">
    <property type="component" value="Unassembled WGS sequence"/>
</dbReference>
<comment type="caution">
    <text evidence="15">The sequence shown here is derived from an EMBL/GenBank/DDBJ whole genome shotgun (WGS) entry which is preliminary data.</text>
</comment>